<accession>A0A7W7EW97</accession>
<evidence type="ECO:0000313" key="5">
    <source>
        <dbReference type="EMBL" id="MBB4616307.1"/>
    </source>
</evidence>
<dbReference type="Gene3D" id="3.40.50.300">
    <property type="entry name" value="P-loop containing nucleotide triphosphate hydrolases"/>
    <property type="match status" value="1"/>
</dbReference>
<proteinExistence type="predicted"/>
<gene>
    <name evidence="5" type="ORF">GGQ96_000413</name>
</gene>
<dbReference type="PRINTS" id="PR00038">
    <property type="entry name" value="HTHLUXR"/>
</dbReference>
<evidence type="ECO:0000256" key="3">
    <source>
        <dbReference type="ARBA" id="ARBA00023163"/>
    </source>
</evidence>
<reference evidence="5 6" key="1">
    <citation type="submission" date="2020-08" db="EMBL/GenBank/DDBJ databases">
        <title>Genomic Encyclopedia of Type Strains, Phase IV (KMG-IV): sequencing the most valuable type-strain genomes for metagenomic binning, comparative biology and taxonomic classification.</title>
        <authorList>
            <person name="Goeker M."/>
        </authorList>
    </citation>
    <scope>NUCLEOTIDE SEQUENCE [LARGE SCALE GENOMIC DNA]</scope>
    <source>
        <strain evidence="5 6">DSM 15867</strain>
    </source>
</reference>
<dbReference type="InterPro" id="IPR027417">
    <property type="entry name" value="P-loop_NTPase"/>
</dbReference>
<dbReference type="SUPFAM" id="SSF52540">
    <property type="entry name" value="P-loop containing nucleoside triphosphate hydrolases"/>
    <property type="match status" value="1"/>
</dbReference>
<comment type="caution">
    <text evidence="5">The sequence shown here is derived from an EMBL/GenBank/DDBJ whole genome shotgun (WGS) entry which is preliminary data.</text>
</comment>
<dbReference type="Gene3D" id="1.10.10.10">
    <property type="entry name" value="Winged helix-like DNA-binding domain superfamily/Winged helix DNA-binding domain"/>
    <property type="match status" value="1"/>
</dbReference>
<dbReference type="InterPro" id="IPR059106">
    <property type="entry name" value="WHD_MalT"/>
</dbReference>
<name>A0A7W7EW97_9SPHN</name>
<dbReference type="InterPro" id="IPR000792">
    <property type="entry name" value="Tscrpt_reg_LuxR_C"/>
</dbReference>
<dbReference type="Proteomes" id="UP000574769">
    <property type="component" value="Unassembled WGS sequence"/>
</dbReference>
<feature type="domain" description="HTH luxR-type" evidence="4">
    <location>
        <begin position="768"/>
        <end position="833"/>
    </location>
</feature>
<organism evidence="5 6">
    <name type="scientific">Sphingomonas abaci</name>
    <dbReference type="NCBI Taxonomy" id="237611"/>
    <lineage>
        <taxon>Bacteria</taxon>
        <taxon>Pseudomonadati</taxon>
        <taxon>Pseudomonadota</taxon>
        <taxon>Alphaproteobacteria</taxon>
        <taxon>Sphingomonadales</taxon>
        <taxon>Sphingomonadaceae</taxon>
        <taxon>Sphingomonas</taxon>
    </lineage>
</organism>
<keyword evidence="1" id="KW-0805">Transcription regulation</keyword>
<protein>
    <submittedName>
        <fullName evidence="5">LuxR family maltose regulon positive regulatory protein</fullName>
    </submittedName>
</protein>
<dbReference type="EMBL" id="JACHNY010000001">
    <property type="protein sequence ID" value="MBB4616307.1"/>
    <property type="molecule type" value="Genomic_DNA"/>
</dbReference>
<dbReference type="Pfam" id="PF25873">
    <property type="entry name" value="WHD_MalT"/>
    <property type="match status" value="1"/>
</dbReference>
<dbReference type="InterPro" id="IPR036388">
    <property type="entry name" value="WH-like_DNA-bd_sf"/>
</dbReference>
<dbReference type="PANTHER" id="PTHR44688:SF16">
    <property type="entry name" value="DNA-BINDING TRANSCRIPTIONAL ACTIVATOR DEVR_DOSR"/>
    <property type="match status" value="1"/>
</dbReference>
<keyword evidence="2" id="KW-0238">DNA-binding</keyword>
<dbReference type="GO" id="GO:0003677">
    <property type="term" value="F:DNA binding"/>
    <property type="evidence" value="ECO:0007669"/>
    <property type="project" value="UniProtKB-KW"/>
</dbReference>
<dbReference type="PROSITE" id="PS50043">
    <property type="entry name" value="HTH_LUXR_2"/>
    <property type="match status" value="1"/>
</dbReference>
<evidence type="ECO:0000256" key="2">
    <source>
        <dbReference type="ARBA" id="ARBA00023125"/>
    </source>
</evidence>
<evidence type="ECO:0000259" key="4">
    <source>
        <dbReference type="PROSITE" id="PS50043"/>
    </source>
</evidence>
<dbReference type="CDD" id="cd06170">
    <property type="entry name" value="LuxR_C_like"/>
    <property type="match status" value="1"/>
</dbReference>
<evidence type="ECO:0000313" key="6">
    <source>
        <dbReference type="Proteomes" id="UP000574769"/>
    </source>
</evidence>
<dbReference type="InterPro" id="IPR011990">
    <property type="entry name" value="TPR-like_helical_dom_sf"/>
</dbReference>
<keyword evidence="3" id="KW-0804">Transcription</keyword>
<dbReference type="PROSITE" id="PS00622">
    <property type="entry name" value="HTH_LUXR_1"/>
    <property type="match status" value="1"/>
</dbReference>
<dbReference type="InterPro" id="IPR016032">
    <property type="entry name" value="Sig_transdc_resp-reg_C-effctor"/>
</dbReference>
<dbReference type="AlphaFoldDB" id="A0A7W7EW97"/>
<dbReference type="GO" id="GO:0006355">
    <property type="term" value="P:regulation of DNA-templated transcription"/>
    <property type="evidence" value="ECO:0007669"/>
    <property type="project" value="InterPro"/>
</dbReference>
<dbReference type="SMART" id="SM00421">
    <property type="entry name" value="HTH_LUXR"/>
    <property type="match status" value="1"/>
</dbReference>
<dbReference type="SUPFAM" id="SSF46894">
    <property type="entry name" value="C-terminal effector domain of the bipartite response regulators"/>
    <property type="match status" value="1"/>
</dbReference>
<dbReference type="RefSeq" id="WP_184111040.1">
    <property type="nucleotide sequence ID" value="NZ_JACHNY010000001.1"/>
</dbReference>
<dbReference type="Pfam" id="PF00196">
    <property type="entry name" value="GerE"/>
    <property type="match status" value="1"/>
</dbReference>
<keyword evidence="6" id="KW-1185">Reference proteome</keyword>
<evidence type="ECO:0000256" key="1">
    <source>
        <dbReference type="ARBA" id="ARBA00023015"/>
    </source>
</evidence>
<dbReference type="Gene3D" id="1.25.40.10">
    <property type="entry name" value="Tetratricopeptide repeat domain"/>
    <property type="match status" value="1"/>
</dbReference>
<sequence>MTMTPTGIVATLATRDGIPVGGGAPPVARAKLTPPRLPTPLVAGGRFRRWLDQVEAHDVTLVTAPLRYGKTVFAALIHAEAVDSGFLSGWVSCSGIASARIIDHIVEALRSDSAHATATDPLTLANHLHGLGKPVLLCLDDADLIDDPDAIGFLGDLVDHAPANFHLLCTCRDEARLPRSLREHRGTVLRAGRGTLRARDAEVTEYFERVGRPIGLAPARALNAVLDGWWGALHHVSAALRDEGWQVGTVDWATRCGSAIAPLFGDLLAAMPTQHRATLEHCAITPIASGSLAIRLSGDEAASDVLHALTRSTPFVTAIAGQRDRYALHPALRAALMVTHRDSVQAAMAINWHVAAGEIDHALAIAGAFGLEPVMATLLVDHGRTQLFRSGPGMIADALARLPRATVADRPALQKLSDDVQALSGNVATRGGGAEPLAIVRRIAEAQAQLATGDRRAAVATLHPILLPARSDGIGYAEALATVVMSDLHRAEGRPADAEALLQDAMARLAAGVARRSDTVAVLAIALADMRYMRNDMAAAGRLADEFLPLLRGAALAGLLARGYRVAIRIAAAAGRMTEALALIEAAEAIARDRAMPLLTALGAVERMRLHIPLATPLDDILPPDGEAEAIADPAADNAALFVLLSEARVFEAITQLDRPRLTVVAMRLIDLAERSDHAEWRIIGSLFNVLPQLSGRCDRLIEMDTVQALNRAASNGFVRPMVDLLEITGVRTSQDFNRTEYSVGSFLALLRLSRPYGLQPANNGGSAGSAFSLFTARELEIVEALGAGETNKEIARSLSLTPETVKWHMKSLMRKLRASNREEVVSNAMMLGLPVIERG</sequence>
<dbReference type="PANTHER" id="PTHR44688">
    <property type="entry name" value="DNA-BINDING TRANSCRIPTIONAL ACTIVATOR DEVR_DOSR"/>
    <property type="match status" value="1"/>
</dbReference>